<keyword evidence="3" id="KW-0808">Transferase</keyword>
<dbReference type="InterPro" id="IPR015424">
    <property type="entry name" value="PyrdxlP-dep_Trfase"/>
</dbReference>
<dbReference type="PANTHER" id="PTHR14237">
    <property type="entry name" value="MOLYBDOPTERIN COFACTOR SULFURASE MOSC"/>
    <property type="match status" value="1"/>
</dbReference>
<comment type="caution">
    <text evidence="3">The sequence shown here is derived from an EMBL/GenBank/DDBJ whole genome shotgun (WGS) entry which is preliminary data.</text>
</comment>
<name>A0A9P4IZ10_9PEZI</name>
<dbReference type="GO" id="GO:0043545">
    <property type="term" value="P:molybdopterin cofactor metabolic process"/>
    <property type="evidence" value="ECO:0007669"/>
    <property type="project" value="TreeGrafter"/>
</dbReference>
<organism evidence="3 4">
    <name type="scientific">Myriangium duriaei CBS 260.36</name>
    <dbReference type="NCBI Taxonomy" id="1168546"/>
    <lineage>
        <taxon>Eukaryota</taxon>
        <taxon>Fungi</taxon>
        <taxon>Dikarya</taxon>
        <taxon>Ascomycota</taxon>
        <taxon>Pezizomycotina</taxon>
        <taxon>Dothideomycetes</taxon>
        <taxon>Dothideomycetidae</taxon>
        <taxon>Myriangiales</taxon>
        <taxon>Myriangiaceae</taxon>
        <taxon>Myriangium</taxon>
    </lineage>
</organism>
<dbReference type="PANTHER" id="PTHR14237:SF80">
    <property type="entry name" value="MOLYBDENUM COFACTOR SULFURASE"/>
    <property type="match status" value="1"/>
</dbReference>
<feature type="domain" description="Aminotransferase class V" evidence="2">
    <location>
        <begin position="107"/>
        <end position="532"/>
    </location>
</feature>
<feature type="region of interest" description="Disordered" evidence="1">
    <location>
        <begin position="1"/>
        <end position="84"/>
    </location>
</feature>
<sequence length="714" mass="77834">MQVILPSQATSFAISPSSSVDDVSFKHTRPSKPWASTSSCSDSEDKSAAKDDDIEASSSSDVSDDDHGYATDYTTPTASDLCPDERYMDEVEAFRDHEYPMMKGSTYLDTGGSMIHAASLIQRFSADMLENLYGNPHSASSPSARAGHRVDAVREKALRFFNANPDEWDLVFTANASAAIKLVTECIRDHAASTNTPVWYGYHRDSHTSLVGAREMLNNHRCFTSDDEVDIWINSGGFGGARPRQIGLFAYPGQSNMTGRRLPLSWCGRIRKQIYKAPTYTLLDAAALASTASIDLSDTSTAPDFIALSWYKIFGFPNIGALLVRKASAHVLEGRKFFGGGTVDMVIAINDSWHAKKDSSIHDRLEDGTLPFHSIFALDHAIDVHETLYGPEPMKFISNHTSQLARRLFDGLSKLRHANGLPVVVMYADPGTVYGDPTTQGATIAFNVRRANGEMIGYEEVEQAADREKIYVRSGSLCNPGGMATYLGWSPAEMRKAYESGHRCSNPTQVLMGKSTGVVRVSLGGMNIAADVCTFLDFMERTYVNKDASVALPKIDCSSTFSSPRLSSSGSTTPTVNTTVASPRSIDTVNMARPAAESLSNPASKLTKDPPPQPPMRELKSSLMHRRSVYRKTSGVNLAKPLEVRIDRANAPRTGPLTPTIPETPKTGDSEDHHHSGARTPRHKHRFGRGVAALLRKPSESSPRLGGGSMHPYS</sequence>
<dbReference type="Gene3D" id="3.90.1150.10">
    <property type="entry name" value="Aspartate Aminotransferase, domain 1"/>
    <property type="match status" value="1"/>
</dbReference>
<dbReference type="OrthoDB" id="10264306at2759"/>
<dbReference type="Pfam" id="PF00266">
    <property type="entry name" value="Aminotran_5"/>
    <property type="match status" value="1"/>
</dbReference>
<dbReference type="GO" id="GO:0008265">
    <property type="term" value="F:molybdenum cofactor sulfurtransferase activity"/>
    <property type="evidence" value="ECO:0007669"/>
    <property type="project" value="TreeGrafter"/>
</dbReference>
<evidence type="ECO:0000256" key="1">
    <source>
        <dbReference type="SAM" id="MobiDB-lite"/>
    </source>
</evidence>
<reference evidence="3" key="1">
    <citation type="journal article" date="2020" name="Stud. Mycol.">
        <title>101 Dothideomycetes genomes: a test case for predicting lifestyles and emergence of pathogens.</title>
        <authorList>
            <person name="Haridas S."/>
            <person name="Albert R."/>
            <person name="Binder M."/>
            <person name="Bloem J."/>
            <person name="Labutti K."/>
            <person name="Salamov A."/>
            <person name="Andreopoulos B."/>
            <person name="Baker S."/>
            <person name="Barry K."/>
            <person name="Bills G."/>
            <person name="Bluhm B."/>
            <person name="Cannon C."/>
            <person name="Castanera R."/>
            <person name="Culley D."/>
            <person name="Daum C."/>
            <person name="Ezra D."/>
            <person name="Gonzalez J."/>
            <person name="Henrissat B."/>
            <person name="Kuo A."/>
            <person name="Liang C."/>
            <person name="Lipzen A."/>
            <person name="Lutzoni F."/>
            <person name="Magnuson J."/>
            <person name="Mondo S."/>
            <person name="Nolan M."/>
            <person name="Ohm R."/>
            <person name="Pangilinan J."/>
            <person name="Park H.-J."/>
            <person name="Ramirez L."/>
            <person name="Alfaro M."/>
            <person name="Sun H."/>
            <person name="Tritt A."/>
            <person name="Yoshinaga Y."/>
            <person name="Zwiers L.-H."/>
            <person name="Turgeon B."/>
            <person name="Goodwin S."/>
            <person name="Spatafora J."/>
            <person name="Crous P."/>
            <person name="Grigoriev I."/>
        </authorList>
    </citation>
    <scope>NUCLEOTIDE SEQUENCE</scope>
    <source>
        <strain evidence="3">CBS 260.36</strain>
    </source>
</reference>
<evidence type="ECO:0000313" key="3">
    <source>
        <dbReference type="EMBL" id="KAF2149434.1"/>
    </source>
</evidence>
<feature type="compositionally biased region" description="Basic and acidic residues" evidence="1">
    <location>
        <begin position="666"/>
        <end position="675"/>
    </location>
</feature>
<proteinExistence type="predicted"/>
<dbReference type="InterPro" id="IPR015422">
    <property type="entry name" value="PyrdxlP-dep_Trfase_small"/>
</dbReference>
<evidence type="ECO:0000313" key="4">
    <source>
        <dbReference type="Proteomes" id="UP000799439"/>
    </source>
</evidence>
<feature type="compositionally biased region" description="Basic residues" evidence="1">
    <location>
        <begin position="676"/>
        <end position="688"/>
    </location>
</feature>
<dbReference type="InterPro" id="IPR000192">
    <property type="entry name" value="Aminotrans_V_dom"/>
</dbReference>
<dbReference type="AlphaFoldDB" id="A0A9P4IZ10"/>
<feature type="compositionally biased region" description="Gly residues" evidence="1">
    <location>
        <begin position="705"/>
        <end position="714"/>
    </location>
</feature>
<accession>A0A9P4IZ10</accession>
<dbReference type="Gene3D" id="3.40.640.10">
    <property type="entry name" value="Type I PLP-dependent aspartate aminotransferase-like (Major domain)"/>
    <property type="match status" value="1"/>
</dbReference>
<gene>
    <name evidence="3" type="ORF">K461DRAFT_296902</name>
</gene>
<feature type="compositionally biased region" description="Polar residues" evidence="1">
    <location>
        <begin position="1"/>
        <end position="21"/>
    </location>
</feature>
<dbReference type="InterPro" id="IPR015421">
    <property type="entry name" value="PyrdxlP-dep_Trfase_major"/>
</dbReference>
<evidence type="ECO:0000259" key="2">
    <source>
        <dbReference type="Pfam" id="PF00266"/>
    </source>
</evidence>
<dbReference type="SUPFAM" id="SSF53383">
    <property type="entry name" value="PLP-dependent transferases"/>
    <property type="match status" value="1"/>
</dbReference>
<dbReference type="Proteomes" id="UP000799439">
    <property type="component" value="Unassembled WGS sequence"/>
</dbReference>
<feature type="region of interest" description="Disordered" evidence="1">
    <location>
        <begin position="647"/>
        <end position="714"/>
    </location>
</feature>
<protein>
    <submittedName>
        <fullName evidence="3">PLP-dependent transferase</fullName>
    </submittedName>
</protein>
<dbReference type="EMBL" id="ML996091">
    <property type="protein sequence ID" value="KAF2149434.1"/>
    <property type="molecule type" value="Genomic_DNA"/>
</dbReference>
<keyword evidence="4" id="KW-1185">Reference proteome</keyword>
<feature type="region of interest" description="Disordered" evidence="1">
    <location>
        <begin position="595"/>
        <end position="625"/>
    </location>
</feature>